<dbReference type="EMBL" id="JBHUHT010000007">
    <property type="protein sequence ID" value="MFD2094937.1"/>
    <property type="molecule type" value="Genomic_DNA"/>
</dbReference>
<proteinExistence type="predicted"/>
<protein>
    <recommendedName>
        <fullName evidence="3">Integrase</fullName>
    </recommendedName>
</protein>
<evidence type="ECO:0008006" key="3">
    <source>
        <dbReference type="Google" id="ProtNLM"/>
    </source>
</evidence>
<comment type="caution">
    <text evidence="1">The sequence shown here is derived from an EMBL/GenBank/DDBJ whole genome shotgun (WGS) entry which is preliminary data.</text>
</comment>
<organism evidence="1 2">
    <name type="scientific">Corallincola platygyrae</name>
    <dbReference type="NCBI Taxonomy" id="1193278"/>
    <lineage>
        <taxon>Bacteria</taxon>
        <taxon>Pseudomonadati</taxon>
        <taxon>Pseudomonadota</taxon>
        <taxon>Gammaproteobacteria</taxon>
        <taxon>Alteromonadales</taxon>
        <taxon>Psychromonadaceae</taxon>
        <taxon>Corallincola</taxon>
    </lineage>
</organism>
<evidence type="ECO:0000313" key="1">
    <source>
        <dbReference type="EMBL" id="MFD2094937.1"/>
    </source>
</evidence>
<keyword evidence="2" id="KW-1185">Reference proteome</keyword>
<name>A0ABW4XIS1_9GAMM</name>
<reference evidence="2" key="1">
    <citation type="journal article" date="2019" name="Int. J. Syst. Evol. Microbiol.">
        <title>The Global Catalogue of Microorganisms (GCM) 10K type strain sequencing project: providing services to taxonomists for standard genome sequencing and annotation.</title>
        <authorList>
            <consortium name="The Broad Institute Genomics Platform"/>
            <consortium name="The Broad Institute Genome Sequencing Center for Infectious Disease"/>
            <person name="Wu L."/>
            <person name="Ma J."/>
        </authorList>
    </citation>
    <scope>NUCLEOTIDE SEQUENCE [LARGE SCALE GENOMIC DNA]</scope>
    <source>
        <strain evidence="2">CGMCC 1.10992</strain>
    </source>
</reference>
<dbReference type="RefSeq" id="WP_345338060.1">
    <property type="nucleotide sequence ID" value="NZ_BAABLI010000004.1"/>
</dbReference>
<dbReference type="Proteomes" id="UP001597380">
    <property type="component" value="Unassembled WGS sequence"/>
</dbReference>
<sequence length="438" mass="49241">MHESVLVSRSLIQQPIHADDIERVLKYALHCEEAGGGLLATLLFVPIPPKWFINSNKQKACARIGRWEGRPCIELKHNLPNLKIDPRLADTFETPSGPLRLFLPASIGQRLAADLTTFTDTKAAYRAVIRMIKRSGASRWTTRARLQEFVRTALSKDLKMSPLNHNRTLRSYSGVTSEFSPQHYDAMCKLLSSWNIAIEADFPINHTNMGFFGTQGVMKDRKLREIIRDLTKEARSYISLWQTHPALGAKLSLHNAIANLSFLLFQLSLASRHIRIEQVYWRNIDLNYCVCTVSNKNAAGARMLPLSSIAMAALSIYVKALQTITSQLVPTVVDDMMASRRPVFFRLQKQGGGVTPCELTMSELNETLFNSLNANFDWPRKTIINHLEGRLPDISISAYIDHHGAEASIAELRSVADTIEAYLVQQGADIIRELPFDS</sequence>
<gene>
    <name evidence="1" type="ORF">ACFSJ3_03010</name>
</gene>
<evidence type="ECO:0000313" key="2">
    <source>
        <dbReference type="Proteomes" id="UP001597380"/>
    </source>
</evidence>
<accession>A0ABW4XIS1</accession>